<evidence type="ECO:0000256" key="4">
    <source>
        <dbReference type="PROSITE-ProRule" id="PRU00176"/>
    </source>
</evidence>
<organism evidence="10 11">
    <name type="scientific">Iphiclides podalirius</name>
    <name type="common">scarce swallowtail</name>
    <dbReference type="NCBI Taxonomy" id="110791"/>
    <lineage>
        <taxon>Eukaryota</taxon>
        <taxon>Metazoa</taxon>
        <taxon>Ecdysozoa</taxon>
        <taxon>Arthropoda</taxon>
        <taxon>Hexapoda</taxon>
        <taxon>Insecta</taxon>
        <taxon>Pterygota</taxon>
        <taxon>Neoptera</taxon>
        <taxon>Endopterygota</taxon>
        <taxon>Lepidoptera</taxon>
        <taxon>Glossata</taxon>
        <taxon>Ditrysia</taxon>
        <taxon>Papilionoidea</taxon>
        <taxon>Papilionidae</taxon>
        <taxon>Papilioninae</taxon>
        <taxon>Iphiclides</taxon>
    </lineage>
</organism>
<feature type="domain" description="SH2" evidence="7">
    <location>
        <begin position="20"/>
        <end position="114"/>
    </location>
</feature>
<protein>
    <submittedName>
        <fullName evidence="10">Uncharacterized protein</fullName>
    </submittedName>
</protein>
<evidence type="ECO:0000256" key="6">
    <source>
        <dbReference type="SAM" id="Coils"/>
    </source>
</evidence>
<accession>A0ABN8J5W3</accession>
<dbReference type="CDD" id="cd12373">
    <property type="entry name" value="RRM_SRSF3_like"/>
    <property type="match status" value="1"/>
</dbReference>
<dbReference type="Proteomes" id="UP000837857">
    <property type="component" value="Chromosome 9"/>
</dbReference>
<proteinExistence type="predicted"/>
<dbReference type="PROSITE" id="PS50158">
    <property type="entry name" value="ZF_CCHC"/>
    <property type="match status" value="1"/>
</dbReference>
<feature type="coiled-coil region" evidence="6">
    <location>
        <begin position="199"/>
        <end position="247"/>
    </location>
</feature>
<dbReference type="PRINTS" id="PR00678">
    <property type="entry name" value="PI3KINASEP85"/>
</dbReference>
<dbReference type="InterPro" id="IPR000980">
    <property type="entry name" value="SH2"/>
</dbReference>
<dbReference type="PANTHER" id="PTHR10155">
    <property type="entry name" value="PHOSPHATIDYLINOSITOL 3-KINASE REGULATORY SUBUNIT"/>
    <property type="match status" value="1"/>
</dbReference>
<dbReference type="CDD" id="cd09942">
    <property type="entry name" value="SH2_nSH2_p85_like"/>
    <property type="match status" value="1"/>
</dbReference>
<dbReference type="SMART" id="SM00360">
    <property type="entry name" value="RRM"/>
    <property type="match status" value="1"/>
</dbReference>
<dbReference type="Pfam" id="PF16454">
    <property type="entry name" value="PI3K_P85_iSH2"/>
    <property type="match status" value="1"/>
</dbReference>
<dbReference type="EMBL" id="OW152821">
    <property type="protein sequence ID" value="CAH2076701.1"/>
    <property type="molecule type" value="Genomic_DNA"/>
</dbReference>
<dbReference type="SUPFAM" id="SSF55550">
    <property type="entry name" value="SH2 domain"/>
    <property type="match status" value="2"/>
</dbReference>
<keyword evidence="2 5" id="KW-0727">SH2 domain</keyword>
<dbReference type="SMART" id="SM00343">
    <property type="entry name" value="ZnF_C2HC"/>
    <property type="match status" value="1"/>
</dbReference>
<evidence type="ECO:0000256" key="2">
    <source>
        <dbReference type="ARBA" id="ARBA00022999"/>
    </source>
</evidence>
<evidence type="ECO:0000313" key="11">
    <source>
        <dbReference type="Proteomes" id="UP000837857"/>
    </source>
</evidence>
<evidence type="ECO:0000313" key="10">
    <source>
        <dbReference type="EMBL" id="CAH2076701.1"/>
    </source>
</evidence>
<dbReference type="Pfam" id="PF00017">
    <property type="entry name" value="SH2"/>
    <property type="match status" value="1"/>
</dbReference>
<dbReference type="PROSITE" id="PS50102">
    <property type="entry name" value="RRM"/>
    <property type="match status" value="1"/>
</dbReference>
<feature type="non-terminal residue" evidence="10">
    <location>
        <position position="1"/>
    </location>
</feature>
<sequence>MVEIGVHQQSAEESLENAEWYWGDITRDEANEMLRDTCDGTFLVRNASNKDSGYTLTVRKGGTNKLIKIYNHEGRYGFCEPFEFNSVVDLVKFYKEYSLAHCNSSLDIKLMYPLSRLQENDGAENINDETLESRYKEIHKEFVLKTRDYDERSDTYMKLREKVKMKKQSLDAFRETVKVCEEHLKLQEKMQAEAQPHEKNGLIENNKQLVSQVSNLKQARLQLTNLLRETVESNLLLEREITKLKSEIINLYKLKDRYKVWLQRRGKTEEYIQALENNNIHILEKLYAHNESISWMVENCTRDTAERLLDGKPQEPYNIYKTLNELVLHYAVNSLEEHNDQLRTVLKYPVNAHLVKKPEKKQNLLQIIILKMSRYGDCKVYVGDLGNNASKPELEDAFSYYGPLRNVWVARNPPGFAFVEFEDPRDAEDAIRGLDGRTICGRRARVEMSNGSRGYGRGPPPRSRLPPRPYDDRCYDCGDRGHYARDCTRRRRRRLSLACAPRTNSSVSALLIPIEVPSSYPLALTALRLAFPQPFPFALPFKGEVYVPLQITFSIQRFQEV</sequence>
<keyword evidence="3" id="KW-0862">Zinc</keyword>
<evidence type="ECO:0000256" key="1">
    <source>
        <dbReference type="ARBA" id="ARBA00022884"/>
    </source>
</evidence>
<dbReference type="Gene3D" id="3.30.505.10">
    <property type="entry name" value="SH2 domain"/>
    <property type="match status" value="1"/>
</dbReference>
<keyword evidence="3" id="KW-0863">Zinc-finger</keyword>
<feature type="domain" description="CCHC-type" evidence="9">
    <location>
        <begin position="473"/>
        <end position="489"/>
    </location>
</feature>
<dbReference type="InterPro" id="IPR001878">
    <property type="entry name" value="Znf_CCHC"/>
</dbReference>
<dbReference type="Gene3D" id="4.10.60.10">
    <property type="entry name" value="Zinc finger, CCHC-type"/>
    <property type="match status" value="1"/>
</dbReference>
<dbReference type="Pfam" id="PF00076">
    <property type="entry name" value="RRM_1"/>
    <property type="match status" value="1"/>
</dbReference>
<keyword evidence="1 4" id="KW-0694">RNA-binding</keyword>
<dbReference type="InterPro" id="IPR000504">
    <property type="entry name" value="RRM_dom"/>
</dbReference>
<keyword evidence="11" id="KW-1185">Reference proteome</keyword>
<dbReference type="SMART" id="SM00252">
    <property type="entry name" value="SH2"/>
    <property type="match status" value="1"/>
</dbReference>
<dbReference type="Gene3D" id="3.30.70.330">
    <property type="match status" value="1"/>
</dbReference>
<keyword evidence="6" id="KW-0175">Coiled coil</keyword>
<dbReference type="SUPFAM" id="SSF54928">
    <property type="entry name" value="RNA-binding domain, RBD"/>
    <property type="match status" value="1"/>
</dbReference>
<dbReference type="PANTHER" id="PTHR10155:SF10">
    <property type="entry name" value="PI3K21B, ISOFORM B"/>
    <property type="match status" value="1"/>
</dbReference>
<dbReference type="CDD" id="cd12923">
    <property type="entry name" value="iSH2_PI3K_IA_R"/>
    <property type="match status" value="1"/>
</dbReference>
<evidence type="ECO:0000259" key="8">
    <source>
        <dbReference type="PROSITE" id="PS50102"/>
    </source>
</evidence>
<dbReference type="Pfam" id="PF00098">
    <property type="entry name" value="zf-CCHC"/>
    <property type="match status" value="1"/>
</dbReference>
<evidence type="ECO:0000256" key="5">
    <source>
        <dbReference type="PROSITE-ProRule" id="PRU00191"/>
    </source>
</evidence>
<dbReference type="InterPro" id="IPR036860">
    <property type="entry name" value="SH2_dom_sf"/>
</dbReference>
<name>A0ABN8J5W3_9NEOP</name>
<evidence type="ECO:0000256" key="3">
    <source>
        <dbReference type="PROSITE-ProRule" id="PRU00047"/>
    </source>
</evidence>
<dbReference type="Gene3D" id="1.10.287.1490">
    <property type="match status" value="1"/>
</dbReference>
<dbReference type="InterPro" id="IPR032498">
    <property type="entry name" value="PI3K_P85_iSH2"/>
</dbReference>
<dbReference type="InterPro" id="IPR035022">
    <property type="entry name" value="PI3kinase_P85_nSH2"/>
</dbReference>
<dbReference type="InterPro" id="IPR035979">
    <property type="entry name" value="RBD_domain_sf"/>
</dbReference>
<reference evidence="10" key="1">
    <citation type="submission" date="2022-03" db="EMBL/GenBank/DDBJ databases">
        <authorList>
            <person name="Martin H S."/>
        </authorList>
    </citation>
    <scope>NUCLEOTIDE SEQUENCE</scope>
</reference>
<evidence type="ECO:0000259" key="9">
    <source>
        <dbReference type="PROSITE" id="PS50158"/>
    </source>
</evidence>
<keyword evidence="3" id="KW-0479">Metal-binding</keyword>
<gene>
    <name evidence="10" type="ORF">IPOD504_LOCUS17378</name>
</gene>
<dbReference type="PRINTS" id="PR00401">
    <property type="entry name" value="SH2DOMAIN"/>
</dbReference>
<dbReference type="PROSITE" id="PS50001">
    <property type="entry name" value="SH2"/>
    <property type="match status" value="1"/>
</dbReference>
<evidence type="ECO:0000259" key="7">
    <source>
        <dbReference type="PROSITE" id="PS50001"/>
    </source>
</evidence>
<dbReference type="InterPro" id="IPR012677">
    <property type="entry name" value="Nucleotide-bd_a/b_plait_sf"/>
</dbReference>
<feature type="domain" description="RRM" evidence="8">
    <location>
        <begin position="378"/>
        <end position="451"/>
    </location>
</feature>